<proteinExistence type="predicted"/>
<name>A0A427B1Y6_ENSVE</name>
<sequence>MNLNRKRRTSSTRTEEDLQSTDCIVHALAGYVNPQMMKIGGFLKQQPITILIDTGSTNNFMDNKVVARSTLQIEDCNKFDVKVAYSRILNYNQRYSWVKRVLQGQEITADFFLLLLENYEAVLGIEWLSSLGDVL</sequence>
<evidence type="ECO:0000313" key="2">
    <source>
        <dbReference type="Proteomes" id="UP000287651"/>
    </source>
</evidence>
<gene>
    <name evidence="1" type="ORF">B296_00004927</name>
</gene>
<reference evidence="1 2" key="1">
    <citation type="journal article" date="2014" name="Agronomy (Basel)">
        <title>A Draft Genome Sequence for Ensete ventricosum, the Drought-Tolerant Tree Against Hunger.</title>
        <authorList>
            <person name="Harrison J."/>
            <person name="Moore K.A."/>
            <person name="Paszkiewicz K."/>
            <person name="Jones T."/>
            <person name="Grant M."/>
            <person name="Ambacheew D."/>
            <person name="Muzemil S."/>
            <person name="Studholme D.J."/>
        </authorList>
    </citation>
    <scope>NUCLEOTIDE SEQUENCE [LARGE SCALE GENOMIC DNA]</scope>
</reference>
<comment type="caution">
    <text evidence="1">The sequence shown here is derived from an EMBL/GenBank/DDBJ whole genome shotgun (WGS) entry which is preliminary data.</text>
</comment>
<dbReference type="Proteomes" id="UP000287651">
    <property type="component" value="Unassembled WGS sequence"/>
</dbReference>
<protein>
    <recommendedName>
        <fullName evidence="3">Retropepsins domain-containing protein</fullName>
    </recommendedName>
</protein>
<dbReference type="Gene3D" id="2.40.70.10">
    <property type="entry name" value="Acid Proteases"/>
    <property type="match status" value="1"/>
</dbReference>
<evidence type="ECO:0008006" key="3">
    <source>
        <dbReference type="Google" id="ProtNLM"/>
    </source>
</evidence>
<dbReference type="Pfam" id="PF08284">
    <property type="entry name" value="RVP_2"/>
    <property type="match status" value="1"/>
</dbReference>
<dbReference type="EMBL" id="AMZH03000693">
    <property type="protein sequence ID" value="RRT82445.1"/>
    <property type="molecule type" value="Genomic_DNA"/>
</dbReference>
<dbReference type="AlphaFoldDB" id="A0A427B1Y6"/>
<dbReference type="InterPro" id="IPR021109">
    <property type="entry name" value="Peptidase_aspartic_dom_sf"/>
</dbReference>
<organism evidence="1 2">
    <name type="scientific">Ensete ventricosum</name>
    <name type="common">Abyssinian banana</name>
    <name type="synonym">Musa ensete</name>
    <dbReference type="NCBI Taxonomy" id="4639"/>
    <lineage>
        <taxon>Eukaryota</taxon>
        <taxon>Viridiplantae</taxon>
        <taxon>Streptophyta</taxon>
        <taxon>Embryophyta</taxon>
        <taxon>Tracheophyta</taxon>
        <taxon>Spermatophyta</taxon>
        <taxon>Magnoliopsida</taxon>
        <taxon>Liliopsida</taxon>
        <taxon>Zingiberales</taxon>
        <taxon>Musaceae</taxon>
        <taxon>Ensete</taxon>
    </lineage>
</organism>
<dbReference type="SUPFAM" id="SSF50630">
    <property type="entry name" value="Acid proteases"/>
    <property type="match status" value="1"/>
</dbReference>
<dbReference type="CDD" id="cd00303">
    <property type="entry name" value="retropepsin_like"/>
    <property type="match status" value="1"/>
</dbReference>
<evidence type="ECO:0000313" key="1">
    <source>
        <dbReference type="EMBL" id="RRT82445.1"/>
    </source>
</evidence>
<accession>A0A427B1Y6</accession>